<evidence type="ECO:0000313" key="2">
    <source>
        <dbReference type="Proteomes" id="UP000567179"/>
    </source>
</evidence>
<organism evidence="1 2">
    <name type="scientific">Psilocybe cf. subviscida</name>
    <dbReference type="NCBI Taxonomy" id="2480587"/>
    <lineage>
        <taxon>Eukaryota</taxon>
        <taxon>Fungi</taxon>
        <taxon>Dikarya</taxon>
        <taxon>Basidiomycota</taxon>
        <taxon>Agaricomycotina</taxon>
        <taxon>Agaricomycetes</taxon>
        <taxon>Agaricomycetidae</taxon>
        <taxon>Agaricales</taxon>
        <taxon>Agaricineae</taxon>
        <taxon>Strophariaceae</taxon>
        <taxon>Psilocybe</taxon>
    </lineage>
</organism>
<name>A0A8H5F9F3_9AGAR</name>
<evidence type="ECO:0000313" key="1">
    <source>
        <dbReference type="EMBL" id="KAF5328589.1"/>
    </source>
</evidence>
<accession>A0A8H5F9F3</accession>
<reference evidence="1 2" key="1">
    <citation type="journal article" date="2020" name="ISME J.">
        <title>Uncovering the hidden diversity of litter-decomposition mechanisms in mushroom-forming fungi.</title>
        <authorList>
            <person name="Floudas D."/>
            <person name="Bentzer J."/>
            <person name="Ahren D."/>
            <person name="Johansson T."/>
            <person name="Persson P."/>
            <person name="Tunlid A."/>
        </authorList>
    </citation>
    <scope>NUCLEOTIDE SEQUENCE [LARGE SCALE GENOMIC DNA]</scope>
    <source>
        <strain evidence="1 2">CBS 101986</strain>
    </source>
</reference>
<protein>
    <submittedName>
        <fullName evidence="1">Uncharacterized protein</fullName>
    </submittedName>
</protein>
<proteinExistence type="predicted"/>
<dbReference type="EMBL" id="JAACJJ010000003">
    <property type="protein sequence ID" value="KAF5328589.1"/>
    <property type="molecule type" value="Genomic_DNA"/>
</dbReference>
<keyword evidence="2" id="KW-1185">Reference proteome</keyword>
<dbReference type="AlphaFoldDB" id="A0A8H5F9F3"/>
<dbReference type="Proteomes" id="UP000567179">
    <property type="component" value="Unassembled WGS sequence"/>
</dbReference>
<sequence>MVPTALPRDVLATIVDAGPFRRHELCAISLVSPHLRHEAQRRLFRDPGPHSINVLSGTDSESLTTTRMFLEAVASSPDVLAPMVRRYRIAISWFNFHARFDREQRQLQHTLFNCISRALPLMVNLKELRYHETLELATQPVSGPPPSIWPVLKRCSFRLQTFRCSYIGTSSRSALAIFLRSQSDIKELWLNEAPQAQAINTIALLQNVFKDVCPSLVSLGCMAEIVASMLPGRHNLKHISWEQNNFATVVKYNADLVASTNISNVELFESLRCGPPLSLVCDLFTNLVVLKTCERDILKKLRGLPRLRVLIGDLEGGLGIPRSLANEGKVIRQAFTHIPSLDCLECHRQYGIERGRKYIIDRDTKVVTIYTIPRVAHLANAEGREELLRKLFVQVDGDHIFERSFNGD</sequence>
<comment type="caution">
    <text evidence="1">The sequence shown here is derived from an EMBL/GenBank/DDBJ whole genome shotgun (WGS) entry which is preliminary data.</text>
</comment>
<gene>
    <name evidence="1" type="ORF">D9619_011435</name>
</gene>